<comment type="subcellular location">
    <subcellularLocation>
        <location evidence="1 7">Periplasm</location>
    </subcellularLocation>
</comment>
<dbReference type="Gene3D" id="3.40.30.10">
    <property type="entry name" value="Glutaredoxin"/>
    <property type="match status" value="1"/>
</dbReference>
<dbReference type="SUPFAM" id="SSF52833">
    <property type="entry name" value="Thioredoxin-like"/>
    <property type="match status" value="1"/>
</dbReference>
<comment type="caution">
    <text evidence="11">The sequence shown here is derived from an EMBL/GenBank/DDBJ whole genome shotgun (WGS) entry which is preliminary data.</text>
</comment>
<feature type="disulfide bond" description="Redox-active" evidence="8">
    <location>
        <begin position="53"/>
        <end position="56"/>
    </location>
</feature>
<dbReference type="PROSITE" id="PS00194">
    <property type="entry name" value="THIOREDOXIN_1"/>
    <property type="match status" value="1"/>
</dbReference>
<keyword evidence="12" id="KW-1185">Reference proteome</keyword>
<dbReference type="PANTHER" id="PTHR35891">
    <property type="entry name" value="THIOL:DISULFIDE INTERCHANGE PROTEIN DSBA"/>
    <property type="match status" value="1"/>
</dbReference>
<reference evidence="11 12" key="1">
    <citation type="submission" date="2014-08" db="EMBL/GenBank/DDBJ databases">
        <title>Chaperone-usher fimbriae in a diverse selection of Gallibacterium genomes.</title>
        <authorList>
            <person name="Kudirkiene E."/>
            <person name="Bager R.J."/>
            <person name="Johnson T.J."/>
            <person name="Bojesen A.M."/>
        </authorList>
    </citation>
    <scope>NUCLEOTIDE SEQUENCE [LARGE SCALE GENOMIC DNA]</scope>
    <source>
        <strain evidence="11 12">CCM5976</strain>
    </source>
</reference>
<keyword evidence="6" id="KW-0676">Redox-active center</keyword>
<evidence type="ECO:0000256" key="6">
    <source>
        <dbReference type="ARBA" id="ARBA00023284"/>
    </source>
</evidence>
<keyword evidence="3 9" id="KW-0732">Signal</keyword>
<dbReference type="RefSeq" id="WP_039134259.1">
    <property type="nucleotide sequence ID" value="NZ_JPXY01000014.1"/>
</dbReference>
<dbReference type="GO" id="GO:0042597">
    <property type="term" value="C:periplasmic space"/>
    <property type="evidence" value="ECO:0007669"/>
    <property type="project" value="UniProtKB-SubCell"/>
</dbReference>
<protein>
    <recommendedName>
        <fullName evidence="7">Thiol:disulfide interchange protein</fullName>
    </recommendedName>
</protein>
<evidence type="ECO:0000256" key="5">
    <source>
        <dbReference type="ARBA" id="ARBA00023157"/>
    </source>
</evidence>
<dbReference type="InterPro" id="IPR017937">
    <property type="entry name" value="Thioredoxin_CS"/>
</dbReference>
<dbReference type="InterPro" id="IPR036249">
    <property type="entry name" value="Thioredoxin-like_sf"/>
</dbReference>
<evidence type="ECO:0000256" key="3">
    <source>
        <dbReference type="ARBA" id="ARBA00022729"/>
    </source>
</evidence>
<dbReference type="PANTHER" id="PTHR35891:SF2">
    <property type="entry name" value="THIOL:DISULFIDE INTERCHANGE PROTEIN DSBA"/>
    <property type="match status" value="1"/>
</dbReference>
<accession>A0A0A2XMR0</accession>
<dbReference type="InterPro" id="IPR013766">
    <property type="entry name" value="Thioredoxin_domain"/>
</dbReference>
<feature type="domain" description="Thioredoxin" evidence="10">
    <location>
        <begin position="12"/>
        <end position="152"/>
    </location>
</feature>
<dbReference type="InterPro" id="IPR001853">
    <property type="entry name" value="DSBA-like_thioredoxin_dom"/>
</dbReference>
<comment type="similarity">
    <text evidence="2">Belongs to the thioredoxin family. DsbA subfamily.</text>
</comment>
<name>A0A0A2XMR0_9PAST</name>
<evidence type="ECO:0000256" key="4">
    <source>
        <dbReference type="ARBA" id="ARBA00022764"/>
    </source>
</evidence>
<keyword evidence="5 7" id="KW-1015">Disulfide bond</keyword>
<dbReference type="InterPro" id="IPR023205">
    <property type="entry name" value="DsbA/DsbL"/>
</dbReference>
<evidence type="ECO:0000256" key="1">
    <source>
        <dbReference type="ARBA" id="ARBA00004418"/>
    </source>
</evidence>
<feature type="signal peptide" evidence="9">
    <location>
        <begin position="1"/>
        <end position="22"/>
    </location>
</feature>
<evidence type="ECO:0000256" key="9">
    <source>
        <dbReference type="SAM" id="SignalP"/>
    </source>
</evidence>
<feature type="chain" id="PRO_5001997043" description="Thiol:disulfide interchange protein" evidence="9">
    <location>
        <begin position="23"/>
        <end position="213"/>
    </location>
</feature>
<dbReference type="PIRSF" id="PIRSF001488">
    <property type="entry name" value="Tdi_protein"/>
    <property type="match status" value="1"/>
</dbReference>
<dbReference type="EMBL" id="JPXY01000014">
    <property type="protein sequence ID" value="KGQ33611.1"/>
    <property type="molecule type" value="Genomic_DNA"/>
</dbReference>
<evidence type="ECO:0000256" key="2">
    <source>
        <dbReference type="ARBA" id="ARBA00005791"/>
    </source>
</evidence>
<dbReference type="Proteomes" id="UP000030418">
    <property type="component" value="Unassembled WGS sequence"/>
</dbReference>
<dbReference type="GO" id="GO:0015036">
    <property type="term" value="F:disulfide oxidoreductase activity"/>
    <property type="evidence" value="ECO:0007669"/>
    <property type="project" value="UniProtKB-ARBA"/>
</dbReference>
<dbReference type="Pfam" id="PF01323">
    <property type="entry name" value="DSBA"/>
    <property type="match status" value="1"/>
</dbReference>
<dbReference type="AlphaFoldDB" id="A0A0A2XMR0"/>
<sequence length="213" mass="24076">MKKLLLAIVTLFFAVNVSPAVAAENFTEGKDYTSLGFKPHPDGGVIEFFSFYCPHCYDYEMKFHIPEKIKQSLPKNVEFKQYHVNFLGAQSENLTRAWALAMAIGTEDKVRAPLFEAAQKNSLSSMDDIRQIFIDNGIDAKEFDGAINSFAVNALVSAQEMAAEKFKVRGVPDFYINGNYHIETGNDSGFSKVQTIEEFIQRYVDLTQYLLKK</sequence>
<evidence type="ECO:0000256" key="8">
    <source>
        <dbReference type="PIRSR" id="PIRSR001488-1"/>
    </source>
</evidence>
<dbReference type="NCBIfam" id="NF047695">
    <property type="entry name" value="ThlDiSintDsbAHaem"/>
    <property type="match status" value="1"/>
</dbReference>
<gene>
    <name evidence="11" type="ORF">P375_03225</name>
</gene>
<evidence type="ECO:0000313" key="11">
    <source>
        <dbReference type="EMBL" id="KGQ33611.1"/>
    </source>
</evidence>
<evidence type="ECO:0000259" key="10">
    <source>
        <dbReference type="PROSITE" id="PS51352"/>
    </source>
</evidence>
<dbReference type="CDD" id="cd03019">
    <property type="entry name" value="DsbA_DsbA"/>
    <property type="match status" value="1"/>
</dbReference>
<proteinExistence type="inferred from homology"/>
<evidence type="ECO:0000256" key="7">
    <source>
        <dbReference type="PIRNR" id="PIRNR001488"/>
    </source>
</evidence>
<dbReference type="InterPro" id="IPR050824">
    <property type="entry name" value="Thiol_disulfide_DsbA"/>
</dbReference>
<organism evidence="11 12">
    <name type="scientific">Gallibacterium genomosp. 2</name>
    <dbReference type="NCBI Taxonomy" id="155517"/>
    <lineage>
        <taxon>Bacteria</taxon>
        <taxon>Pseudomonadati</taxon>
        <taxon>Pseudomonadota</taxon>
        <taxon>Gammaproteobacteria</taxon>
        <taxon>Pasteurellales</taxon>
        <taxon>Pasteurellaceae</taxon>
        <taxon>Gallibacterium</taxon>
    </lineage>
</organism>
<evidence type="ECO:0000313" key="12">
    <source>
        <dbReference type="Proteomes" id="UP000030418"/>
    </source>
</evidence>
<keyword evidence="4 7" id="KW-0574">Periplasm</keyword>
<dbReference type="PROSITE" id="PS51352">
    <property type="entry name" value="THIOREDOXIN_2"/>
    <property type="match status" value="1"/>
</dbReference>